<proteinExistence type="predicted"/>
<dbReference type="EMBL" id="JAPQKP010000002">
    <property type="protein sequence ID" value="KAJ5205847.1"/>
    <property type="molecule type" value="Genomic_DNA"/>
</dbReference>
<keyword evidence="2" id="KW-1185">Reference proteome</keyword>
<organism evidence="1 2">
    <name type="scientific">Penicillium cf. griseofulvum</name>
    <dbReference type="NCBI Taxonomy" id="2972120"/>
    <lineage>
        <taxon>Eukaryota</taxon>
        <taxon>Fungi</taxon>
        <taxon>Dikarya</taxon>
        <taxon>Ascomycota</taxon>
        <taxon>Pezizomycotina</taxon>
        <taxon>Eurotiomycetes</taxon>
        <taxon>Eurotiomycetidae</taxon>
        <taxon>Eurotiales</taxon>
        <taxon>Aspergillaceae</taxon>
        <taxon>Penicillium</taxon>
    </lineage>
</organism>
<evidence type="ECO:0000313" key="2">
    <source>
        <dbReference type="Proteomes" id="UP001150879"/>
    </source>
</evidence>
<reference evidence="1" key="1">
    <citation type="submission" date="2022-11" db="EMBL/GenBank/DDBJ databases">
        <authorList>
            <person name="Petersen C."/>
        </authorList>
    </citation>
    <scope>NUCLEOTIDE SEQUENCE</scope>
    <source>
        <strain evidence="1">IBT 16849</strain>
    </source>
</reference>
<accession>A0A9W9T1F8</accession>
<protein>
    <submittedName>
        <fullName evidence="1">Uncharacterized protein</fullName>
    </submittedName>
</protein>
<sequence length="200" mass="22591">MFYWDIDVGEELDSSEPLRFAYSCAYLILARRTLQHTGETQPEEMSNSRIVPDEPTLRLIQFAISESRQILDLFVSMSDLTTYIHPAYENVLCSFAMVTLAEFVAHLDDVGSTIVLMEQAISHIQCGGKAEPVRRWFLNIIKQHVADRIEQLGATSMRGDGTEIYMPQSVQGAPGPCAYSEWGIEQEFPSLENMFFGNVL</sequence>
<gene>
    <name evidence="1" type="ORF">N7472_002295</name>
</gene>
<name>A0A9W9T1F8_9EURO</name>
<dbReference type="AlphaFoldDB" id="A0A9W9T1F8"/>
<reference evidence="1" key="2">
    <citation type="journal article" date="2023" name="IMA Fungus">
        <title>Comparative genomic study of the Penicillium genus elucidates a diverse pangenome and 15 lateral gene transfer events.</title>
        <authorList>
            <person name="Petersen C."/>
            <person name="Sorensen T."/>
            <person name="Nielsen M.R."/>
            <person name="Sondergaard T.E."/>
            <person name="Sorensen J.L."/>
            <person name="Fitzpatrick D.A."/>
            <person name="Frisvad J.C."/>
            <person name="Nielsen K.L."/>
        </authorList>
    </citation>
    <scope>NUCLEOTIDE SEQUENCE</scope>
    <source>
        <strain evidence="1">IBT 16849</strain>
    </source>
</reference>
<comment type="caution">
    <text evidence="1">The sequence shown here is derived from an EMBL/GenBank/DDBJ whole genome shotgun (WGS) entry which is preliminary data.</text>
</comment>
<dbReference type="OrthoDB" id="2595934at2759"/>
<dbReference type="Proteomes" id="UP001150879">
    <property type="component" value="Unassembled WGS sequence"/>
</dbReference>
<evidence type="ECO:0000313" key="1">
    <source>
        <dbReference type="EMBL" id="KAJ5205847.1"/>
    </source>
</evidence>